<dbReference type="GO" id="GO:0005739">
    <property type="term" value="C:mitochondrion"/>
    <property type="evidence" value="ECO:0007669"/>
    <property type="project" value="TreeGrafter"/>
</dbReference>
<dbReference type="InterPro" id="IPR045063">
    <property type="entry name" value="Dynamin_N"/>
</dbReference>
<dbReference type="AlphaFoldDB" id="A0AAJ0G0A7"/>
<feature type="domain" description="Dynamin-type G" evidence="5">
    <location>
        <begin position="33"/>
        <end position="321"/>
    </location>
</feature>
<dbReference type="Proteomes" id="UP001251528">
    <property type="component" value="Unassembled WGS sequence"/>
</dbReference>
<dbReference type="EMBL" id="JASWJB010000051">
    <property type="protein sequence ID" value="KAK2605810.1"/>
    <property type="molecule type" value="Genomic_DNA"/>
</dbReference>
<accession>A0AAJ0G0A7</accession>
<evidence type="ECO:0000256" key="3">
    <source>
        <dbReference type="SAM" id="MobiDB-lite"/>
    </source>
</evidence>
<dbReference type="GO" id="GO:0005874">
    <property type="term" value="C:microtubule"/>
    <property type="evidence" value="ECO:0007669"/>
    <property type="project" value="TreeGrafter"/>
</dbReference>
<evidence type="ECO:0008006" key="8">
    <source>
        <dbReference type="Google" id="ProtNLM"/>
    </source>
</evidence>
<name>A0AAJ0G0A7_9HYPO</name>
<dbReference type="CDD" id="cd08771">
    <property type="entry name" value="DLP_1"/>
    <property type="match status" value="1"/>
</dbReference>
<dbReference type="SMART" id="SM00053">
    <property type="entry name" value="DYNc"/>
    <property type="match status" value="1"/>
</dbReference>
<evidence type="ECO:0000259" key="4">
    <source>
        <dbReference type="PROSITE" id="PS51388"/>
    </source>
</evidence>
<dbReference type="InterPro" id="IPR030381">
    <property type="entry name" value="G_DYNAMIN_dom"/>
</dbReference>
<dbReference type="PANTHER" id="PTHR11566">
    <property type="entry name" value="DYNAMIN"/>
    <property type="match status" value="1"/>
</dbReference>
<gene>
    <name evidence="6" type="ORF">QQS21_003764</name>
</gene>
<evidence type="ECO:0000313" key="6">
    <source>
        <dbReference type="EMBL" id="KAK2605810.1"/>
    </source>
</evidence>
<dbReference type="InterPro" id="IPR022812">
    <property type="entry name" value="Dynamin"/>
</dbReference>
<feature type="region of interest" description="Disordered" evidence="3">
    <location>
        <begin position="775"/>
        <end position="803"/>
    </location>
</feature>
<evidence type="ECO:0000313" key="7">
    <source>
        <dbReference type="Proteomes" id="UP001251528"/>
    </source>
</evidence>
<evidence type="ECO:0000256" key="2">
    <source>
        <dbReference type="ARBA" id="ARBA00023134"/>
    </source>
</evidence>
<dbReference type="GO" id="GO:0003924">
    <property type="term" value="F:GTPase activity"/>
    <property type="evidence" value="ECO:0007669"/>
    <property type="project" value="InterPro"/>
</dbReference>
<comment type="caution">
    <text evidence="6">The sequence shown here is derived from an EMBL/GenBank/DDBJ whole genome shotgun (WGS) entry which is preliminary data.</text>
</comment>
<keyword evidence="1" id="KW-0547">Nucleotide-binding</keyword>
<sequence>MDSQQTHALDSSGRRQQLFNIIDELRDYNLDKYVELPQIVVVGDQSSGKSSVLEAISRAKFPSKSDLCTRFATELVLRRAEGPGQMCQVRIKPLPEDTEEVRLRINKFNRLDFDDCDLSEIIWEASQCMGIENGESSFSKHTLQIRITGPNVHQLTLIDLPGFYHSGNSVQSAAGSELVNEIVGEYMAKKNTIILAVVSAKHQLVMQKVLREIRLHDPEGQRCLGIITKPDKLERGSKDEEEIQQLLRNREGSDYYLKHGWHVLRNSGEGEAKDFESRDLTERMLFQSPQWTHVASSCKGIDSLRAKLSGILEKHISHGFADLTQRIRELQKDAKTRLSGLGGKREDRAQQMLFLDRVARGYMKLASQAVEGQYREMEFFEANDSDGIPTYNLRAQVRHSNKVFVGVMFYLGAAEAIQWEDENDNEEWTRTWLSPELEENHAHPYHARLPRAISQADYLAKIKDRVWKYQSNALPGSPDTQITMSLFKEQTEKWESIGRRHIEITLEKAESFVKGVFLYLLRDDDDIRRRLERDHVEPFFEQKRIDLETKLAEFLPKNPRDGFALAMEDVFDRNVRFRELRRYKKLVDDMRESDQFTEGMNPDLLDSQNVEVLKSLVSAQNHNGSADWSGLQRIMYSVVELYAMSLKNFTSNLILLAIENILMHEIPTIFTTEKIIELTDEELSDLTAESPEVVEKRMATEQELAALSQGLELCKQWDAGPRISSASSSPSKIKNRSRQEETTIEVKKSGNSINIKTKEVEAAGSVDGIRSLAGMQSSNGVGLPIRQGGFSNSRQGKEVAVAA</sequence>
<dbReference type="GO" id="GO:0000266">
    <property type="term" value="P:mitochondrial fission"/>
    <property type="evidence" value="ECO:0007669"/>
    <property type="project" value="TreeGrafter"/>
</dbReference>
<keyword evidence="7" id="KW-1185">Reference proteome</keyword>
<dbReference type="GO" id="GO:0005525">
    <property type="term" value="F:GTP binding"/>
    <property type="evidence" value="ECO:0007669"/>
    <property type="project" value="InterPro"/>
</dbReference>
<proteinExistence type="predicted"/>
<dbReference type="PROSITE" id="PS51388">
    <property type="entry name" value="GED"/>
    <property type="match status" value="1"/>
</dbReference>
<dbReference type="GO" id="GO:0016020">
    <property type="term" value="C:membrane"/>
    <property type="evidence" value="ECO:0007669"/>
    <property type="project" value="TreeGrafter"/>
</dbReference>
<dbReference type="SUPFAM" id="SSF52540">
    <property type="entry name" value="P-loop containing nucleoside triphosphate hydrolases"/>
    <property type="match status" value="1"/>
</dbReference>
<keyword evidence="2" id="KW-0342">GTP-binding</keyword>
<reference evidence="6" key="1">
    <citation type="submission" date="2023-06" db="EMBL/GenBank/DDBJ databases">
        <title>Conoideocrella luteorostrata (Hypocreales: Clavicipitaceae), a potential biocontrol fungus for elongate hemlock scale in United States Christmas tree production areas.</title>
        <authorList>
            <person name="Barrett H."/>
            <person name="Lovett B."/>
            <person name="Macias A.M."/>
            <person name="Stajich J.E."/>
            <person name="Kasson M.T."/>
        </authorList>
    </citation>
    <scope>NUCLEOTIDE SEQUENCE</scope>
    <source>
        <strain evidence="6">ARSEF 14590</strain>
    </source>
</reference>
<organism evidence="6 7">
    <name type="scientific">Conoideocrella luteorostrata</name>
    <dbReference type="NCBI Taxonomy" id="1105319"/>
    <lineage>
        <taxon>Eukaryota</taxon>
        <taxon>Fungi</taxon>
        <taxon>Dikarya</taxon>
        <taxon>Ascomycota</taxon>
        <taxon>Pezizomycotina</taxon>
        <taxon>Sordariomycetes</taxon>
        <taxon>Hypocreomycetidae</taxon>
        <taxon>Hypocreales</taxon>
        <taxon>Clavicipitaceae</taxon>
        <taxon>Conoideocrella</taxon>
    </lineage>
</organism>
<dbReference type="PANTHER" id="PTHR11566:SF66">
    <property type="entry name" value="INTERFERON-INDUCED GTP-BINDING PROTEIN MX"/>
    <property type="match status" value="1"/>
</dbReference>
<dbReference type="GO" id="GO:0048312">
    <property type="term" value="P:intracellular distribution of mitochondria"/>
    <property type="evidence" value="ECO:0007669"/>
    <property type="project" value="TreeGrafter"/>
</dbReference>
<dbReference type="GO" id="GO:0016559">
    <property type="term" value="P:peroxisome fission"/>
    <property type="evidence" value="ECO:0007669"/>
    <property type="project" value="TreeGrafter"/>
</dbReference>
<dbReference type="InterPro" id="IPR020850">
    <property type="entry name" value="GED_dom"/>
</dbReference>
<feature type="domain" description="GED" evidence="4">
    <location>
        <begin position="631"/>
        <end position="722"/>
    </location>
</feature>
<dbReference type="GO" id="GO:0008017">
    <property type="term" value="F:microtubule binding"/>
    <property type="evidence" value="ECO:0007669"/>
    <property type="project" value="TreeGrafter"/>
</dbReference>
<feature type="region of interest" description="Disordered" evidence="3">
    <location>
        <begin position="722"/>
        <end position="745"/>
    </location>
</feature>
<dbReference type="GO" id="GO:0006897">
    <property type="term" value="P:endocytosis"/>
    <property type="evidence" value="ECO:0007669"/>
    <property type="project" value="TreeGrafter"/>
</dbReference>
<dbReference type="Pfam" id="PF01031">
    <property type="entry name" value="Dynamin_M"/>
    <property type="match status" value="1"/>
</dbReference>
<dbReference type="InterPro" id="IPR001401">
    <property type="entry name" value="Dynamin_GTPase"/>
</dbReference>
<feature type="compositionally biased region" description="Low complexity" evidence="3">
    <location>
        <begin position="722"/>
        <end position="732"/>
    </location>
</feature>
<evidence type="ECO:0000259" key="5">
    <source>
        <dbReference type="PROSITE" id="PS51718"/>
    </source>
</evidence>
<evidence type="ECO:0000256" key="1">
    <source>
        <dbReference type="ARBA" id="ARBA00022741"/>
    </source>
</evidence>
<dbReference type="InterPro" id="IPR027417">
    <property type="entry name" value="P-loop_NTPase"/>
</dbReference>
<dbReference type="InterPro" id="IPR000375">
    <property type="entry name" value="Dynamin_stalk"/>
</dbReference>
<dbReference type="PROSITE" id="PS51718">
    <property type="entry name" value="G_DYNAMIN_2"/>
    <property type="match status" value="1"/>
</dbReference>
<protein>
    <recommendedName>
        <fullName evidence="8">P-loop containing nucleoside triphosphate hydrolase protein</fullName>
    </recommendedName>
</protein>
<dbReference type="Pfam" id="PF00350">
    <property type="entry name" value="Dynamin_N"/>
    <property type="match status" value="1"/>
</dbReference>
<dbReference type="PRINTS" id="PR00195">
    <property type="entry name" value="DYNAMIN"/>
</dbReference>
<dbReference type="Gene3D" id="3.40.50.300">
    <property type="entry name" value="P-loop containing nucleotide triphosphate hydrolases"/>
    <property type="match status" value="1"/>
</dbReference>